<dbReference type="Pfam" id="PF23636">
    <property type="entry name" value="DUF7144"/>
    <property type="match status" value="1"/>
</dbReference>
<evidence type="ECO:0000256" key="1">
    <source>
        <dbReference type="SAM" id="Phobius"/>
    </source>
</evidence>
<dbReference type="AlphaFoldDB" id="A0A0B2BG91"/>
<feature type="domain" description="DUF7144" evidence="2">
    <location>
        <begin position="13"/>
        <end position="124"/>
    </location>
</feature>
<protein>
    <recommendedName>
        <fullName evidence="2">DUF7144 domain-containing protein</fullName>
    </recommendedName>
</protein>
<organism evidence="3 4">
    <name type="scientific">Mumia flava</name>
    <dbReference type="NCBI Taxonomy" id="1348852"/>
    <lineage>
        <taxon>Bacteria</taxon>
        <taxon>Bacillati</taxon>
        <taxon>Actinomycetota</taxon>
        <taxon>Actinomycetes</taxon>
        <taxon>Propionibacteriales</taxon>
        <taxon>Nocardioidaceae</taxon>
        <taxon>Mumia</taxon>
    </lineage>
</organism>
<feature type="transmembrane region" description="Helical" evidence="1">
    <location>
        <begin position="105"/>
        <end position="126"/>
    </location>
</feature>
<feature type="transmembrane region" description="Helical" evidence="1">
    <location>
        <begin position="12"/>
        <end position="35"/>
    </location>
</feature>
<feature type="transmembrane region" description="Helical" evidence="1">
    <location>
        <begin position="80"/>
        <end position="99"/>
    </location>
</feature>
<dbReference type="Proteomes" id="UP000230842">
    <property type="component" value="Unassembled WGS sequence"/>
</dbReference>
<dbReference type="EMBL" id="PGEZ01000001">
    <property type="protein sequence ID" value="PJJ56430.1"/>
    <property type="molecule type" value="Genomic_DNA"/>
</dbReference>
<evidence type="ECO:0000259" key="2">
    <source>
        <dbReference type="Pfam" id="PF23636"/>
    </source>
</evidence>
<keyword evidence="1" id="KW-1133">Transmembrane helix</keyword>
<evidence type="ECO:0000313" key="4">
    <source>
        <dbReference type="Proteomes" id="UP000230842"/>
    </source>
</evidence>
<accession>A0A0B2BG91</accession>
<proteinExistence type="predicted"/>
<feature type="transmembrane region" description="Helical" evidence="1">
    <location>
        <begin position="55"/>
        <end position="75"/>
    </location>
</feature>
<comment type="caution">
    <text evidence="3">The sequence shown here is derived from an EMBL/GenBank/DDBJ whole genome shotgun (WGS) entry which is preliminary data.</text>
</comment>
<dbReference type="InterPro" id="IPR055568">
    <property type="entry name" value="DUF7144"/>
</dbReference>
<keyword evidence="1" id="KW-0472">Membrane</keyword>
<keyword evidence="1" id="KW-0812">Transmembrane</keyword>
<evidence type="ECO:0000313" key="3">
    <source>
        <dbReference type="EMBL" id="PJJ56430.1"/>
    </source>
</evidence>
<dbReference type="RefSeq" id="WP_039348535.1">
    <property type="nucleotide sequence ID" value="NZ_PGEZ01000001.1"/>
</dbReference>
<reference evidence="3 4" key="1">
    <citation type="submission" date="2017-11" db="EMBL/GenBank/DDBJ databases">
        <title>Genomic Encyclopedia of Archaeal and Bacterial Type Strains, Phase II (KMG-II): From Individual Species to Whole Genera.</title>
        <authorList>
            <person name="Goeker M."/>
        </authorList>
    </citation>
    <scope>NUCLEOTIDE SEQUENCE [LARGE SCALE GENOMIC DNA]</scope>
    <source>
        <strain evidence="3 4">DSM 27763</strain>
    </source>
</reference>
<dbReference type="OrthoDB" id="4482242at2"/>
<keyword evidence="4" id="KW-1185">Reference proteome</keyword>
<gene>
    <name evidence="3" type="ORF">CLV56_0638</name>
</gene>
<sequence length="128" mass="13966">MATRSNPVAQGVTLFATALLLMLGIVQIFTGIAGIAKDDLLVATPDYIYALSTTAWGWIHLILGIIFVVVAIMIVTGSTFARIVGIGIAVLSLIANFLWLPYYPFWAFLVIAFDVLVIWALSRYTVDD</sequence>
<name>A0A0B2BG91_9ACTN</name>